<dbReference type="Proteomes" id="UP000540412">
    <property type="component" value="Unassembled WGS sequence"/>
</dbReference>
<protein>
    <recommendedName>
        <fullName evidence="1">DUF5753 domain-containing protein</fullName>
    </recommendedName>
</protein>
<dbReference type="EMBL" id="JACHIT010000001">
    <property type="protein sequence ID" value="MBB5914183.1"/>
    <property type="molecule type" value="Genomic_DNA"/>
</dbReference>
<accession>A0A7W9PEH3</accession>
<sequence>MASTSPTVASWELMLRIVNRADERGLKAGAIPKALDVSQQYWSKLTRGRGVRGTLSEDKLTTLLNLLEFDADEQAELLALRDVAKGRNPYAEYSALFSEQLMRFYGLEAGAQSIRSFENSVVSGLLQTEDYIRALMKAIVTTGRPTEVEQRVSARLQRQRLLDGPEPLQLSIVMGEAALMHQVGGPQVHRGQLRHLVELIERHPGTLDVRVIPYEAGAAIAGLNSATFHLLDFESGRLPTVGWVESAAYGEIIDTPKRVNDMDYLYKQVRSIALDQKESADLIGRLGRQKLR</sequence>
<dbReference type="RefSeq" id="WP_040751351.1">
    <property type="nucleotide sequence ID" value="NZ_JACHIT010000001.1"/>
</dbReference>
<name>A0A7W9PEH3_9NOCA</name>
<evidence type="ECO:0000259" key="1">
    <source>
        <dbReference type="Pfam" id="PF19054"/>
    </source>
</evidence>
<evidence type="ECO:0000313" key="3">
    <source>
        <dbReference type="Proteomes" id="UP000540412"/>
    </source>
</evidence>
<proteinExistence type="predicted"/>
<dbReference type="Pfam" id="PF19054">
    <property type="entry name" value="DUF5753"/>
    <property type="match status" value="1"/>
</dbReference>
<dbReference type="InterPro" id="IPR043917">
    <property type="entry name" value="DUF5753"/>
</dbReference>
<keyword evidence="3" id="KW-1185">Reference proteome</keyword>
<gene>
    <name evidence="2" type="ORF">BJY24_003050</name>
</gene>
<feature type="domain" description="DUF5753" evidence="1">
    <location>
        <begin position="102"/>
        <end position="284"/>
    </location>
</feature>
<comment type="caution">
    <text evidence="2">The sequence shown here is derived from an EMBL/GenBank/DDBJ whole genome shotgun (WGS) entry which is preliminary data.</text>
</comment>
<evidence type="ECO:0000313" key="2">
    <source>
        <dbReference type="EMBL" id="MBB5914183.1"/>
    </source>
</evidence>
<reference evidence="2 3" key="1">
    <citation type="submission" date="2020-08" db="EMBL/GenBank/DDBJ databases">
        <title>Sequencing the genomes of 1000 actinobacteria strains.</title>
        <authorList>
            <person name="Klenk H.-P."/>
        </authorList>
    </citation>
    <scope>NUCLEOTIDE SEQUENCE [LARGE SCALE GENOMIC DNA]</scope>
    <source>
        <strain evidence="2 3">DSM 43582</strain>
    </source>
</reference>
<dbReference type="AlphaFoldDB" id="A0A7W9PEH3"/>
<organism evidence="2 3">
    <name type="scientific">Nocardia transvalensis</name>
    <dbReference type="NCBI Taxonomy" id="37333"/>
    <lineage>
        <taxon>Bacteria</taxon>
        <taxon>Bacillati</taxon>
        <taxon>Actinomycetota</taxon>
        <taxon>Actinomycetes</taxon>
        <taxon>Mycobacteriales</taxon>
        <taxon>Nocardiaceae</taxon>
        <taxon>Nocardia</taxon>
    </lineage>
</organism>